<reference evidence="9 10" key="1">
    <citation type="submission" date="2020-10" db="EMBL/GenBank/DDBJ databases">
        <title>Bacillus sp. HD4P25, an endophyte from a halophyte.</title>
        <authorList>
            <person name="Sun J.-Q."/>
        </authorList>
    </citation>
    <scope>NUCLEOTIDE SEQUENCE [LARGE SCALE GENOMIC DNA]</scope>
    <source>
        <strain evidence="9 10">YIM 93174</strain>
    </source>
</reference>
<sequence>MRKGVIMEINSDFLTMLTPEGEFLKARKQDNHYEIGEEIDFFPITVTAVDTPKKRWFQLNRLRVALMSSAAAILFFITVIPQMMANPVYAYMTIDINPSFEIGLNNELNVVSLDALNNDGENILQEYPNWENQHIDEVTEVIISKSREQGYLIDGQEVLITTILNEEKIAEVSEKLAKEIQLISTTYKQKQIEITAVESDIATREKAQKQGVSTGRLLQLENKLPVKEKVEAPEDNTGEKPADDDKVEIVKEADEKKVEKTISDAEKKLEKEIEKAVKEAEKAIDKDKKKDEVLDKVKSNIDNSNMPDHIKERLKNKLEEKRSKDKGKDRNKDDDDDDDDDDKPGKGKGRDKDDD</sequence>
<organism evidence="9 10">
    <name type="scientific">Litchfieldia luteola</name>
    <dbReference type="NCBI Taxonomy" id="682179"/>
    <lineage>
        <taxon>Bacteria</taxon>
        <taxon>Bacillati</taxon>
        <taxon>Bacillota</taxon>
        <taxon>Bacilli</taxon>
        <taxon>Bacillales</taxon>
        <taxon>Bacillaceae</taxon>
        <taxon>Litchfieldia</taxon>
    </lineage>
</organism>
<keyword evidence="3 7" id="KW-0812">Transmembrane</keyword>
<evidence type="ECO:0000256" key="4">
    <source>
        <dbReference type="ARBA" id="ARBA00022989"/>
    </source>
</evidence>
<dbReference type="Pfam" id="PF23750">
    <property type="entry name" value="RsgI_M"/>
    <property type="match status" value="1"/>
</dbReference>
<feature type="region of interest" description="Disordered" evidence="6">
    <location>
        <begin position="277"/>
        <end position="355"/>
    </location>
</feature>
<evidence type="ECO:0000313" key="9">
    <source>
        <dbReference type="EMBL" id="MBE4909491.1"/>
    </source>
</evidence>
<evidence type="ECO:0000256" key="1">
    <source>
        <dbReference type="ARBA" id="ARBA00004162"/>
    </source>
</evidence>
<dbReference type="EMBL" id="JADCLJ010000022">
    <property type="protein sequence ID" value="MBE4909491.1"/>
    <property type="molecule type" value="Genomic_DNA"/>
</dbReference>
<feature type="compositionally biased region" description="Basic and acidic residues" evidence="6">
    <location>
        <begin position="277"/>
        <end position="299"/>
    </location>
</feature>
<dbReference type="PROSITE" id="PS51849">
    <property type="entry name" value="RSGI_N"/>
    <property type="match status" value="1"/>
</dbReference>
<gene>
    <name evidence="9" type="ORF">IMZ08_15680</name>
</gene>
<feature type="compositionally biased region" description="Basic and acidic residues" evidence="6">
    <location>
        <begin position="343"/>
        <end position="355"/>
    </location>
</feature>
<protein>
    <submittedName>
        <fullName evidence="9">Anti-sigma factor domain-containing protein</fullName>
    </submittedName>
</protein>
<feature type="compositionally biased region" description="Basic and acidic residues" evidence="6">
    <location>
        <begin position="308"/>
        <end position="333"/>
    </location>
</feature>
<dbReference type="InterPro" id="IPR024449">
    <property type="entry name" value="Anti-sigma_RsgI_N"/>
</dbReference>
<comment type="subcellular location">
    <subcellularLocation>
        <location evidence="1">Cell membrane</location>
        <topology evidence="1">Single-pass membrane protein</topology>
    </subcellularLocation>
</comment>
<dbReference type="InterPro" id="IPR055431">
    <property type="entry name" value="RsgI_M"/>
</dbReference>
<feature type="transmembrane region" description="Helical" evidence="7">
    <location>
        <begin position="64"/>
        <end position="84"/>
    </location>
</feature>
<evidence type="ECO:0000256" key="3">
    <source>
        <dbReference type="ARBA" id="ARBA00022692"/>
    </source>
</evidence>
<accession>A0ABR9QLW6</accession>
<comment type="caution">
    <text evidence="9">The sequence shown here is derived from an EMBL/GenBank/DDBJ whole genome shotgun (WGS) entry which is preliminary data.</text>
</comment>
<name>A0ABR9QLW6_9BACI</name>
<keyword evidence="2" id="KW-1003">Cell membrane</keyword>
<keyword evidence="4 7" id="KW-1133">Transmembrane helix</keyword>
<evidence type="ECO:0000256" key="6">
    <source>
        <dbReference type="SAM" id="MobiDB-lite"/>
    </source>
</evidence>
<evidence type="ECO:0000256" key="2">
    <source>
        <dbReference type="ARBA" id="ARBA00022475"/>
    </source>
</evidence>
<evidence type="ECO:0000256" key="5">
    <source>
        <dbReference type="ARBA" id="ARBA00023136"/>
    </source>
</evidence>
<dbReference type="Pfam" id="PF12791">
    <property type="entry name" value="RsgI_N"/>
    <property type="match status" value="1"/>
</dbReference>
<evidence type="ECO:0000256" key="7">
    <source>
        <dbReference type="SAM" id="Phobius"/>
    </source>
</evidence>
<keyword evidence="5 7" id="KW-0472">Membrane</keyword>
<feature type="domain" description="RsgI N-terminal anti-sigma" evidence="8">
    <location>
        <begin position="2"/>
        <end position="50"/>
    </location>
</feature>
<evidence type="ECO:0000313" key="10">
    <source>
        <dbReference type="Proteomes" id="UP001516662"/>
    </source>
</evidence>
<keyword evidence="10" id="KW-1185">Reference proteome</keyword>
<dbReference type="Proteomes" id="UP001516662">
    <property type="component" value="Unassembled WGS sequence"/>
</dbReference>
<proteinExistence type="predicted"/>
<dbReference type="RefSeq" id="WP_193538164.1">
    <property type="nucleotide sequence ID" value="NZ_JADCLJ010000022.1"/>
</dbReference>
<evidence type="ECO:0000259" key="8">
    <source>
        <dbReference type="PROSITE" id="PS51849"/>
    </source>
</evidence>